<feature type="domain" description="HTH deoR-type" evidence="4">
    <location>
        <begin position="12"/>
        <end position="67"/>
    </location>
</feature>
<accession>A0ABT9IQW6</accession>
<dbReference type="Proteomes" id="UP001232725">
    <property type="component" value="Unassembled WGS sequence"/>
</dbReference>
<protein>
    <submittedName>
        <fullName evidence="5">Substrate-binding domain-containing protein</fullName>
    </submittedName>
</protein>
<evidence type="ECO:0000256" key="3">
    <source>
        <dbReference type="ARBA" id="ARBA00023163"/>
    </source>
</evidence>
<dbReference type="InterPro" id="IPR036388">
    <property type="entry name" value="WH-like_DNA-bd_sf"/>
</dbReference>
<dbReference type="Gene3D" id="3.40.50.2300">
    <property type="match status" value="2"/>
</dbReference>
<dbReference type="SMART" id="SM00420">
    <property type="entry name" value="HTH_DEOR"/>
    <property type="match status" value="1"/>
</dbReference>
<dbReference type="InterPro" id="IPR036390">
    <property type="entry name" value="WH_DNA-bd_sf"/>
</dbReference>
<dbReference type="PROSITE" id="PS00894">
    <property type="entry name" value="HTH_DEOR_1"/>
    <property type="match status" value="1"/>
</dbReference>
<evidence type="ECO:0000256" key="2">
    <source>
        <dbReference type="ARBA" id="ARBA00023125"/>
    </source>
</evidence>
<gene>
    <name evidence="5" type="ORF">Q9R02_12375</name>
</gene>
<evidence type="ECO:0000256" key="1">
    <source>
        <dbReference type="ARBA" id="ARBA00023015"/>
    </source>
</evidence>
<dbReference type="EMBL" id="JAVALS010000009">
    <property type="protein sequence ID" value="MDP5227953.1"/>
    <property type="molecule type" value="Genomic_DNA"/>
</dbReference>
<proteinExistence type="predicted"/>
<dbReference type="SUPFAM" id="SSF53822">
    <property type="entry name" value="Periplasmic binding protein-like I"/>
    <property type="match status" value="1"/>
</dbReference>
<keyword evidence="6" id="KW-1185">Reference proteome</keyword>
<keyword evidence="1" id="KW-0805">Transcription regulation</keyword>
<reference evidence="5 6" key="1">
    <citation type="submission" date="2023-08" db="EMBL/GenBank/DDBJ databases">
        <title>Arthrobacter horti sp. nov., isolated from forest soil.</title>
        <authorList>
            <person name="Park M."/>
        </authorList>
    </citation>
    <scope>NUCLEOTIDE SEQUENCE [LARGE SCALE GENOMIC DNA]</scope>
    <source>
        <strain evidence="5 6">YJM1</strain>
    </source>
</reference>
<dbReference type="InterPro" id="IPR046335">
    <property type="entry name" value="LacI/GalR-like_sensor"/>
</dbReference>
<dbReference type="InterPro" id="IPR018356">
    <property type="entry name" value="Tscrpt_reg_HTH_DeoR_CS"/>
</dbReference>
<dbReference type="Pfam" id="PF08220">
    <property type="entry name" value="HTH_DeoR"/>
    <property type="match status" value="1"/>
</dbReference>
<dbReference type="InterPro" id="IPR001034">
    <property type="entry name" value="DeoR_HTH"/>
</dbReference>
<keyword evidence="3" id="KW-0804">Transcription</keyword>
<dbReference type="PRINTS" id="PR00037">
    <property type="entry name" value="HTHLACR"/>
</dbReference>
<evidence type="ECO:0000313" key="6">
    <source>
        <dbReference type="Proteomes" id="UP001232725"/>
    </source>
</evidence>
<dbReference type="PANTHER" id="PTHR30146:SF155">
    <property type="entry name" value="ALANINE RACEMASE"/>
    <property type="match status" value="1"/>
</dbReference>
<dbReference type="PROSITE" id="PS51000">
    <property type="entry name" value="HTH_DEOR_2"/>
    <property type="match status" value="1"/>
</dbReference>
<dbReference type="PANTHER" id="PTHR30146">
    <property type="entry name" value="LACI-RELATED TRANSCRIPTIONAL REPRESSOR"/>
    <property type="match status" value="1"/>
</dbReference>
<name>A0ABT9IQW6_9MICC</name>
<dbReference type="SUPFAM" id="SSF46785">
    <property type="entry name" value="Winged helix' DNA-binding domain"/>
    <property type="match status" value="1"/>
</dbReference>
<dbReference type="RefSeq" id="WP_305997006.1">
    <property type="nucleotide sequence ID" value="NZ_JAVALS010000009.1"/>
</dbReference>
<dbReference type="Gene3D" id="1.10.10.10">
    <property type="entry name" value="Winged helix-like DNA-binding domain superfamily/Winged helix DNA-binding domain"/>
    <property type="match status" value="1"/>
</dbReference>
<keyword evidence="2" id="KW-0238">DNA-binding</keyword>
<dbReference type="InterPro" id="IPR028082">
    <property type="entry name" value="Peripla_BP_I"/>
</dbReference>
<evidence type="ECO:0000313" key="5">
    <source>
        <dbReference type="EMBL" id="MDP5227953.1"/>
    </source>
</evidence>
<comment type="caution">
    <text evidence="5">The sequence shown here is derived from an EMBL/GenBank/DDBJ whole genome shotgun (WGS) entry which is preliminary data.</text>
</comment>
<evidence type="ECO:0000259" key="4">
    <source>
        <dbReference type="PROSITE" id="PS51000"/>
    </source>
</evidence>
<sequence length="371" mass="40118">MKAAEQRGTMHAEERHALIQQELTLSGKLVATEFAEKVGVSGMTLRRDLASLERQGVLRRIHGGAVPLETPLSSGNTFRPAQANQLTIGLLVPTSQYYFSLIIKGAGRAAQQAGARLVLGVSGYDPEEELRLTRRFLASPIDGLLITPIGSDDAPSPTLDALYDARIPVVMVERPLDNVLDPGPWDSVFTDHVRGTERLVRRWVQAGGGPVALGILEDSPNSPPIETGYRRAMDLTGHEPQVVRIPSSAHASEAHRAALARLAETCRRDGIRGVLVHNDGCALALTELFLEQGVRVPEDVEVVAYDDEIASLGLLPLSAVAPPKFELGHRAASLCLQRVRDGFCARERVALSPQFVPRQSTRTQLPAGLAL</sequence>
<organism evidence="5 6">
    <name type="scientific">Arthrobacter horti</name>
    <dbReference type="NCBI Taxonomy" id="3068273"/>
    <lineage>
        <taxon>Bacteria</taxon>
        <taxon>Bacillati</taxon>
        <taxon>Actinomycetota</taxon>
        <taxon>Actinomycetes</taxon>
        <taxon>Micrococcales</taxon>
        <taxon>Micrococcaceae</taxon>
        <taxon>Arthrobacter</taxon>
    </lineage>
</organism>
<dbReference type="Pfam" id="PF13377">
    <property type="entry name" value="Peripla_BP_3"/>
    <property type="match status" value="1"/>
</dbReference>